<dbReference type="EMBL" id="JACASE010000002">
    <property type="protein sequence ID" value="KAF6496504.1"/>
    <property type="molecule type" value="Genomic_DNA"/>
</dbReference>
<evidence type="ECO:0000313" key="4">
    <source>
        <dbReference type="Proteomes" id="UP000593571"/>
    </source>
</evidence>
<feature type="domain" description="MROH2B-like HEAT-repeats" evidence="2">
    <location>
        <begin position="35"/>
        <end position="209"/>
    </location>
</feature>
<evidence type="ECO:0000313" key="3">
    <source>
        <dbReference type="EMBL" id="KAF6496504.1"/>
    </source>
</evidence>
<reference evidence="3 4" key="1">
    <citation type="journal article" date="2020" name="Nature">
        <title>Six reference-quality genomes reveal evolution of bat adaptations.</title>
        <authorList>
            <person name="Jebb D."/>
            <person name="Huang Z."/>
            <person name="Pippel M."/>
            <person name="Hughes G.M."/>
            <person name="Lavrichenko K."/>
            <person name="Devanna P."/>
            <person name="Winkler S."/>
            <person name="Jermiin L.S."/>
            <person name="Skirmuntt E.C."/>
            <person name="Katzourakis A."/>
            <person name="Burkitt-Gray L."/>
            <person name="Ray D.A."/>
            <person name="Sullivan K.A.M."/>
            <person name="Roscito J.G."/>
            <person name="Kirilenko B.M."/>
            <person name="Davalos L.M."/>
            <person name="Corthals A.P."/>
            <person name="Power M.L."/>
            <person name="Jones G."/>
            <person name="Ransome R.D."/>
            <person name="Dechmann D.K.N."/>
            <person name="Locatelli A.G."/>
            <person name="Puechmaille S.J."/>
            <person name="Fedrigo O."/>
            <person name="Jarvis E.D."/>
            <person name="Hiller M."/>
            <person name="Vernes S.C."/>
            <person name="Myers E.W."/>
            <person name="Teeling E.C."/>
        </authorList>
    </citation>
    <scope>NUCLEOTIDE SEQUENCE [LARGE SCALE GENOMIC DNA]</scope>
    <source>
        <strain evidence="3">MRouAeg1</strain>
        <tissue evidence="3">Muscle</tissue>
    </source>
</reference>
<dbReference type="PANTHER" id="PTHR23120">
    <property type="entry name" value="MAESTRO-RELATED HEAT DOMAIN-CONTAINING"/>
    <property type="match status" value="1"/>
</dbReference>
<evidence type="ECO:0000256" key="1">
    <source>
        <dbReference type="SAM" id="MobiDB-lite"/>
    </source>
</evidence>
<evidence type="ECO:0000259" key="2">
    <source>
        <dbReference type="Pfam" id="PF23210"/>
    </source>
</evidence>
<sequence>MSRPRSPGVHQGPLPAAVQQPEPDRGGALLHSPGQMEMSKEAVRVGTLTLIRAVVSADEPRMTARTIYLAIRVVKNTLSDTRSKVRMAILRIIGQLALSGFQDKIKGWGLKYVSVQLTLSTYKLTNRRESFYQRDLEEKMVHKVTMDTVRIITSSISGMTNEFWVRLLCYIMETDYTEALTPICVSLTNLAERQLHAHELEAGMASKPKHGGQRPGAGLGDWAGAGCFSPPGSVPATGQAGQGRPSSRLRRG</sequence>
<organism evidence="3 4">
    <name type="scientific">Rousettus aegyptiacus</name>
    <name type="common">Egyptian fruit bat</name>
    <name type="synonym">Pteropus aegyptiacus</name>
    <dbReference type="NCBI Taxonomy" id="9407"/>
    <lineage>
        <taxon>Eukaryota</taxon>
        <taxon>Metazoa</taxon>
        <taxon>Chordata</taxon>
        <taxon>Craniata</taxon>
        <taxon>Vertebrata</taxon>
        <taxon>Euteleostomi</taxon>
        <taxon>Mammalia</taxon>
        <taxon>Eutheria</taxon>
        <taxon>Laurasiatheria</taxon>
        <taxon>Chiroptera</taxon>
        <taxon>Yinpterochiroptera</taxon>
        <taxon>Pteropodoidea</taxon>
        <taxon>Pteropodidae</taxon>
        <taxon>Rousettinae</taxon>
        <taxon>Rousettus</taxon>
    </lineage>
</organism>
<dbReference type="InterPro" id="IPR045206">
    <property type="entry name" value="Maestro_heat-like_prot"/>
</dbReference>
<keyword evidence="4" id="KW-1185">Reference proteome</keyword>
<gene>
    <name evidence="3" type="ORF">HJG63_013515</name>
</gene>
<dbReference type="InterPro" id="IPR055408">
    <property type="entry name" value="HEAT_MROH2B-like"/>
</dbReference>
<dbReference type="AlphaFoldDB" id="A0A7J8JHY5"/>
<protein>
    <submittedName>
        <fullName evidence="3">Maestro heat like repeat family member 2A</fullName>
    </submittedName>
</protein>
<feature type="region of interest" description="Disordered" evidence="1">
    <location>
        <begin position="1"/>
        <end position="33"/>
    </location>
</feature>
<comment type="caution">
    <text evidence="3">The sequence shown here is derived from an EMBL/GenBank/DDBJ whole genome shotgun (WGS) entry which is preliminary data.</text>
</comment>
<feature type="region of interest" description="Disordered" evidence="1">
    <location>
        <begin position="205"/>
        <end position="252"/>
    </location>
</feature>
<dbReference type="PANTHER" id="PTHR23120:SF14">
    <property type="entry name" value="MAESTRO HEAT-LIKE REPEAT-CONTAINING PROTEIN FAMILY MEMBER 2A"/>
    <property type="match status" value="1"/>
</dbReference>
<accession>A0A7J8JHY5</accession>
<dbReference type="GO" id="GO:0005737">
    <property type="term" value="C:cytoplasm"/>
    <property type="evidence" value="ECO:0007669"/>
    <property type="project" value="TreeGrafter"/>
</dbReference>
<feature type="compositionally biased region" description="Gly residues" evidence="1">
    <location>
        <begin position="213"/>
        <end position="223"/>
    </location>
</feature>
<name>A0A7J8JHY5_ROUAE</name>
<dbReference type="Pfam" id="PF23210">
    <property type="entry name" value="HEAT_Maestro_2"/>
    <property type="match status" value="1"/>
</dbReference>
<dbReference type="Proteomes" id="UP000593571">
    <property type="component" value="Unassembled WGS sequence"/>
</dbReference>
<proteinExistence type="predicted"/>